<protein>
    <submittedName>
        <fullName evidence="2">Uncharacterized protein</fullName>
    </submittedName>
</protein>
<keyword evidence="3" id="KW-1185">Reference proteome</keyword>
<dbReference type="AlphaFoldDB" id="A0AAF0TNF6"/>
<gene>
    <name evidence="2" type="ORF">MTR67_019671</name>
</gene>
<reference evidence="2" key="1">
    <citation type="submission" date="2023-08" db="EMBL/GenBank/DDBJ databases">
        <title>A de novo genome assembly of Solanum verrucosum Schlechtendal, a Mexican diploid species geographically isolated from the other diploid A-genome species in potato relatives.</title>
        <authorList>
            <person name="Hosaka K."/>
        </authorList>
    </citation>
    <scope>NUCLEOTIDE SEQUENCE</scope>
    <source>
        <tissue evidence="2">Young leaves</tissue>
    </source>
</reference>
<accession>A0AAF0TNF6</accession>
<feature type="compositionally biased region" description="Polar residues" evidence="1">
    <location>
        <begin position="1"/>
        <end position="14"/>
    </location>
</feature>
<organism evidence="2 3">
    <name type="scientific">Solanum verrucosum</name>
    <dbReference type="NCBI Taxonomy" id="315347"/>
    <lineage>
        <taxon>Eukaryota</taxon>
        <taxon>Viridiplantae</taxon>
        <taxon>Streptophyta</taxon>
        <taxon>Embryophyta</taxon>
        <taxon>Tracheophyta</taxon>
        <taxon>Spermatophyta</taxon>
        <taxon>Magnoliopsida</taxon>
        <taxon>eudicotyledons</taxon>
        <taxon>Gunneridae</taxon>
        <taxon>Pentapetalae</taxon>
        <taxon>asterids</taxon>
        <taxon>lamiids</taxon>
        <taxon>Solanales</taxon>
        <taxon>Solanaceae</taxon>
        <taxon>Solanoideae</taxon>
        <taxon>Solaneae</taxon>
        <taxon>Solanum</taxon>
    </lineage>
</organism>
<feature type="compositionally biased region" description="Basic and acidic residues" evidence="1">
    <location>
        <begin position="28"/>
        <end position="38"/>
    </location>
</feature>
<dbReference type="Proteomes" id="UP001234989">
    <property type="component" value="Chromosome 4"/>
</dbReference>
<evidence type="ECO:0000313" key="2">
    <source>
        <dbReference type="EMBL" id="WMV26286.1"/>
    </source>
</evidence>
<proteinExistence type="predicted"/>
<feature type="region of interest" description="Disordered" evidence="1">
    <location>
        <begin position="1"/>
        <end position="53"/>
    </location>
</feature>
<name>A0AAF0TNF6_SOLVR</name>
<evidence type="ECO:0000256" key="1">
    <source>
        <dbReference type="SAM" id="MobiDB-lite"/>
    </source>
</evidence>
<evidence type="ECO:0000313" key="3">
    <source>
        <dbReference type="Proteomes" id="UP001234989"/>
    </source>
</evidence>
<dbReference type="EMBL" id="CP133615">
    <property type="protein sequence ID" value="WMV26286.1"/>
    <property type="molecule type" value="Genomic_DNA"/>
</dbReference>
<sequence>MELDTITSTRTSPSFKEALNSPVPQNDLRGKLTPEEVSARMNISGNQADNPKN</sequence>
<feature type="compositionally biased region" description="Polar residues" evidence="1">
    <location>
        <begin position="41"/>
        <end position="53"/>
    </location>
</feature>